<accession>A0ABC8RJ96</accession>
<evidence type="ECO:0000313" key="1">
    <source>
        <dbReference type="EMBL" id="CAK9145039.1"/>
    </source>
</evidence>
<dbReference type="EMBL" id="CAUOFW020001457">
    <property type="protein sequence ID" value="CAK9145039.1"/>
    <property type="molecule type" value="Genomic_DNA"/>
</dbReference>
<sequence>MKLQKNAPNVTSQGGGMNMAKKLGPWLYFPYEYEIANKCPECDKFRGKYEH</sequence>
<dbReference type="Proteomes" id="UP001642360">
    <property type="component" value="Unassembled WGS sequence"/>
</dbReference>
<comment type="caution">
    <text evidence="1">The sequence shown here is derived from an EMBL/GenBank/DDBJ whole genome shotgun (WGS) entry which is preliminary data.</text>
</comment>
<feature type="non-terminal residue" evidence="1">
    <location>
        <position position="51"/>
    </location>
</feature>
<protein>
    <submittedName>
        <fullName evidence="1">Uncharacterized protein</fullName>
    </submittedName>
</protein>
<dbReference type="AlphaFoldDB" id="A0ABC8RJ96"/>
<name>A0ABC8RJ96_9AQUA</name>
<proteinExistence type="predicted"/>
<organism evidence="1 2">
    <name type="scientific">Ilex paraguariensis</name>
    <name type="common">yerba mate</name>
    <dbReference type="NCBI Taxonomy" id="185542"/>
    <lineage>
        <taxon>Eukaryota</taxon>
        <taxon>Viridiplantae</taxon>
        <taxon>Streptophyta</taxon>
        <taxon>Embryophyta</taxon>
        <taxon>Tracheophyta</taxon>
        <taxon>Spermatophyta</taxon>
        <taxon>Magnoliopsida</taxon>
        <taxon>eudicotyledons</taxon>
        <taxon>Gunneridae</taxon>
        <taxon>Pentapetalae</taxon>
        <taxon>asterids</taxon>
        <taxon>campanulids</taxon>
        <taxon>Aquifoliales</taxon>
        <taxon>Aquifoliaceae</taxon>
        <taxon>Ilex</taxon>
    </lineage>
</organism>
<evidence type="ECO:0000313" key="2">
    <source>
        <dbReference type="Proteomes" id="UP001642360"/>
    </source>
</evidence>
<keyword evidence="2" id="KW-1185">Reference proteome</keyword>
<reference evidence="1 2" key="1">
    <citation type="submission" date="2024-02" db="EMBL/GenBank/DDBJ databases">
        <authorList>
            <person name="Vignale AGUSTIN F."/>
            <person name="Sosa J E."/>
            <person name="Modenutti C."/>
        </authorList>
    </citation>
    <scope>NUCLEOTIDE SEQUENCE [LARGE SCALE GENOMIC DNA]</scope>
</reference>
<gene>
    <name evidence="1" type="ORF">ILEXP_LOCUS12831</name>
</gene>